<evidence type="ECO:0000313" key="3">
    <source>
        <dbReference type="Proteomes" id="UP000789390"/>
    </source>
</evidence>
<feature type="transmembrane region" description="Helical" evidence="1">
    <location>
        <begin position="24"/>
        <end position="50"/>
    </location>
</feature>
<protein>
    <submittedName>
        <fullName evidence="2">Uncharacterized protein</fullName>
    </submittedName>
</protein>
<name>A0A8J2S7M9_9CRUS</name>
<organism evidence="2 3">
    <name type="scientific">Daphnia galeata</name>
    <dbReference type="NCBI Taxonomy" id="27404"/>
    <lineage>
        <taxon>Eukaryota</taxon>
        <taxon>Metazoa</taxon>
        <taxon>Ecdysozoa</taxon>
        <taxon>Arthropoda</taxon>
        <taxon>Crustacea</taxon>
        <taxon>Branchiopoda</taxon>
        <taxon>Diplostraca</taxon>
        <taxon>Cladocera</taxon>
        <taxon>Anomopoda</taxon>
        <taxon>Daphniidae</taxon>
        <taxon>Daphnia</taxon>
    </lineage>
</organism>
<dbReference type="AlphaFoldDB" id="A0A8J2S7M9"/>
<dbReference type="Proteomes" id="UP000789390">
    <property type="component" value="Unassembled WGS sequence"/>
</dbReference>
<dbReference type="EMBL" id="CAKKLH010000325">
    <property type="protein sequence ID" value="CAH0112249.1"/>
    <property type="molecule type" value="Genomic_DNA"/>
</dbReference>
<accession>A0A8J2S7M9</accession>
<gene>
    <name evidence="2" type="ORF">DGAL_LOCUS15964</name>
</gene>
<evidence type="ECO:0000313" key="2">
    <source>
        <dbReference type="EMBL" id="CAH0112249.1"/>
    </source>
</evidence>
<keyword evidence="1" id="KW-0812">Transmembrane</keyword>
<comment type="caution">
    <text evidence="2">The sequence shown here is derived from an EMBL/GenBank/DDBJ whole genome shotgun (WGS) entry which is preliminary data.</text>
</comment>
<keyword evidence="1" id="KW-1133">Transmembrane helix</keyword>
<sequence>MILPTNDNVLSTAKKESFKVECRFFLTWNSAVVLFTNLSACLAALTVLIIHKFSEAIQTVSEIDAVDEALMTKGRMMEQAEEDDNSKESEASEKSIDRAGDVLLVLGTDTLRVCAEFSVTYFVPFFFFFFFQFKLMAPMQVHPCSISWIICYGPYEETHSINWKPELLIWRRY</sequence>
<keyword evidence="3" id="KW-1185">Reference proteome</keyword>
<reference evidence="2" key="1">
    <citation type="submission" date="2021-11" db="EMBL/GenBank/DDBJ databases">
        <authorList>
            <person name="Schell T."/>
        </authorList>
    </citation>
    <scope>NUCLEOTIDE SEQUENCE</scope>
    <source>
        <strain evidence="2">M5</strain>
    </source>
</reference>
<proteinExistence type="predicted"/>
<keyword evidence="1" id="KW-0472">Membrane</keyword>
<feature type="transmembrane region" description="Helical" evidence="1">
    <location>
        <begin position="110"/>
        <end position="131"/>
    </location>
</feature>
<evidence type="ECO:0000256" key="1">
    <source>
        <dbReference type="SAM" id="Phobius"/>
    </source>
</evidence>